<evidence type="ECO:0000313" key="3">
    <source>
        <dbReference type="Proteomes" id="UP000305730"/>
    </source>
</evidence>
<name>A0A5S3XMY9_9GAMM</name>
<reference evidence="3 4" key="1">
    <citation type="submission" date="2017-12" db="EMBL/GenBank/DDBJ databases">
        <authorList>
            <person name="Paulsen S."/>
            <person name="Gram L.K."/>
        </authorList>
    </citation>
    <scope>NUCLEOTIDE SEQUENCE [LARGE SCALE GENOMIC DNA]</scope>
    <source>
        <strain evidence="2 4">S2231</strain>
        <strain evidence="1 3">S2233</strain>
    </source>
</reference>
<proteinExistence type="predicted"/>
<comment type="caution">
    <text evidence="2">The sequence shown here is derived from an EMBL/GenBank/DDBJ whole genome shotgun (WGS) entry which is preliminary data.</text>
</comment>
<evidence type="ECO:0000313" key="4">
    <source>
        <dbReference type="Proteomes" id="UP000307706"/>
    </source>
</evidence>
<dbReference type="RefSeq" id="WP_138598630.1">
    <property type="nucleotide sequence ID" value="NZ_PNCK01000112.1"/>
</dbReference>
<dbReference type="EMBL" id="PNCK01000112">
    <property type="protein sequence ID" value="TMP38783.1"/>
    <property type="molecule type" value="Genomic_DNA"/>
</dbReference>
<dbReference type="OrthoDB" id="32195at2"/>
<organism evidence="2 4">
    <name type="scientific">Pseudoalteromonas citrea</name>
    <dbReference type="NCBI Taxonomy" id="43655"/>
    <lineage>
        <taxon>Bacteria</taxon>
        <taxon>Pseudomonadati</taxon>
        <taxon>Pseudomonadota</taxon>
        <taxon>Gammaproteobacteria</taxon>
        <taxon>Alteromonadales</taxon>
        <taxon>Pseudoalteromonadaceae</taxon>
        <taxon>Pseudoalteromonas</taxon>
    </lineage>
</organism>
<evidence type="ECO:0000313" key="2">
    <source>
        <dbReference type="EMBL" id="TMP57747.1"/>
    </source>
</evidence>
<accession>A0A5S3XMY9</accession>
<sequence length="270" mass="31495">MTQYQIQQFSKIKGEQRTRALLVDRFLVDKPEYDLVGGDFVIGEIPKSGEEWHERVSMGEARGLVQSKYVQDEKTAHYIEKTYVVDKKGNPRKNFFLFIHATTGEGEHKRYFFTSREITDNLDEKARGYYFRIGKEDRHKIFSTLTNKEILDKIHKTYQGGDVEETQEFVARAFSEITLEEFYRVEGNLPNYIKIEGILSELGGGSWEGLSFRNRVLTEAGWDVNRNYGESPEEARKVFDRINRCIPKIKGFTMKQKQKSILELVSSDYI</sequence>
<dbReference type="Proteomes" id="UP000305730">
    <property type="component" value="Unassembled WGS sequence"/>
</dbReference>
<protein>
    <submittedName>
        <fullName evidence="2">Uncharacterized protein</fullName>
    </submittedName>
</protein>
<reference evidence="2" key="3">
    <citation type="submission" date="2019-09" db="EMBL/GenBank/DDBJ databases">
        <title>Co-occurence of chitin degradation, pigmentation and bioactivity in marine Pseudoalteromonas.</title>
        <authorList>
            <person name="Sonnenschein E.C."/>
            <person name="Bech P.K."/>
        </authorList>
    </citation>
    <scope>NUCLEOTIDE SEQUENCE</scope>
    <source>
        <strain evidence="2">S2231</strain>
        <strain evidence="1 3">S2233</strain>
    </source>
</reference>
<keyword evidence="3" id="KW-1185">Reference proteome</keyword>
<gene>
    <name evidence="2" type="ORF">CWB96_13040</name>
    <name evidence="1" type="ORF">CWB97_21660</name>
</gene>
<dbReference type="Proteomes" id="UP000307706">
    <property type="component" value="Unassembled WGS sequence"/>
</dbReference>
<evidence type="ECO:0000313" key="1">
    <source>
        <dbReference type="EMBL" id="TMP38783.1"/>
    </source>
</evidence>
<dbReference type="EMBL" id="PNCL01000065">
    <property type="protein sequence ID" value="TMP57747.1"/>
    <property type="molecule type" value="Genomic_DNA"/>
</dbReference>
<dbReference type="AlphaFoldDB" id="A0A5S3XMY9"/>
<reference evidence="4" key="2">
    <citation type="submission" date="2019-06" db="EMBL/GenBank/DDBJ databases">
        <title>Co-occurence of chitin degradation, pigmentation and bioactivity in marine Pseudoalteromonas.</title>
        <authorList>
            <person name="Sonnenschein E.C."/>
            <person name="Bech P.K."/>
        </authorList>
    </citation>
    <scope>NUCLEOTIDE SEQUENCE [LARGE SCALE GENOMIC DNA]</scope>
    <source>
        <strain evidence="4">S2231</strain>
    </source>
</reference>